<protein>
    <submittedName>
        <fullName evidence="2">Uncharacterized protein</fullName>
    </submittedName>
</protein>
<dbReference type="RefSeq" id="WP_378259193.1">
    <property type="nucleotide sequence ID" value="NZ_JBHSIT010000007.1"/>
</dbReference>
<gene>
    <name evidence="2" type="ORF">ACFPCY_25390</name>
</gene>
<accession>A0ABV9U570</accession>
<organism evidence="2 3">
    <name type="scientific">Actinomadura gamaensis</name>
    <dbReference type="NCBI Taxonomy" id="1763541"/>
    <lineage>
        <taxon>Bacteria</taxon>
        <taxon>Bacillati</taxon>
        <taxon>Actinomycetota</taxon>
        <taxon>Actinomycetes</taxon>
        <taxon>Streptosporangiales</taxon>
        <taxon>Thermomonosporaceae</taxon>
        <taxon>Actinomadura</taxon>
    </lineage>
</organism>
<keyword evidence="1" id="KW-1133">Transmembrane helix</keyword>
<sequence>MSGRTSAGRARAGRARAGRPRRLDFAAPIGGLFFLAVAGLYVAGAVRGRPVGDPMIVAGVVLVAWGVVGIVQLLVRANRR</sequence>
<comment type="caution">
    <text evidence="2">The sequence shown here is derived from an EMBL/GenBank/DDBJ whole genome shotgun (WGS) entry which is preliminary data.</text>
</comment>
<feature type="transmembrane region" description="Helical" evidence="1">
    <location>
        <begin position="23"/>
        <end position="43"/>
    </location>
</feature>
<dbReference type="EMBL" id="JBHSIT010000007">
    <property type="protein sequence ID" value="MFC4910673.1"/>
    <property type="molecule type" value="Genomic_DNA"/>
</dbReference>
<dbReference type="Proteomes" id="UP001595872">
    <property type="component" value="Unassembled WGS sequence"/>
</dbReference>
<evidence type="ECO:0000313" key="2">
    <source>
        <dbReference type="EMBL" id="MFC4910673.1"/>
    </source>
</evidence>
<keyword evidence="1" id="KW-0812">Transmembrane</keyword>
<proteinExistence type="predicted"/>
<evidence type="ECO:0000256" key="1">
    <source>
        <dbReference type="SAM" id="Phobius"/>
    </source>
</evidence>
<keyword evidence="1" id="KW-0472">Membrane</keyword>
<name>A0ABV9U570_9ACTN</name>
<feature type="transmembrane region" description="Helical" evidence="1">
    <location>
        <begin position="55"/>
        <end position="75"/>
    </location>
</feature>
<reference evidence="3" key="1">
    <citation type="journal article" date="2019" name="Int. J. Syst. Evol. Microbiol.">
        <title>The Global Catalogue of Microorganisms (GCM) 10K type strain sequencing project: providing services to taxonomists for standard genome sequencing and annotation.</title>
        <authorList>
            <consortium name="The Broad Institute Genomics Platform"/>
            <consortium name="The Broad Institute Genome Sequencing Center for Infectious Disease"/>
            <person name="Wu L."/>
            <person name="Ma J."/>
        </authorList>
    </citation>
    <scope>NUCLEOTIDE SEQUENCE [LARGE SCALE GENOMIC DNA]</scope>
    <source>
        <strain evidence="3">KLKA75</strain>
    </source>
</reference>
<keyword evidence="3" id="KW-1185">Reference proteome</keyword>
<evidence type="ECO:0000313" key="3">
    <source>
        <dbReference type="Proteomes" id="UP001595872"/>
    </source>
</evidence>